<dbReference type="GO" id="GO:0008270">
    <property type="term" value="F:zinc ion binding"/>
    <property type="evidence" value="ECO:0007669"/>
    <property type="project" value="UniProtKB-UniRule"/>
</dbReference>
<dbReference type="InterPro" id="IPR006171">
    <property type="entry name" value="TOPRIM_dom"/>
</dbReference>
<dbReference type="GO" id="GO:0000428">
    <property type="term" value="C:DNA-directed RNA polymerase complex"/>
    <property type="evidence" value="ECO:0007669"/>
    <property type="project" value="UniProtKB-KW"/>
</dbReference>
<dbReference type="PANTHER" id="PTHR30313:SF2">
    <property type="entry name" value="DNA PRIMASE"/>
    <property type="match status" value="1"/>
</dbReference>
<dbReference type="PIRSF" id="PIRSF002811">
    <property type="entry name" value="DnaG"/>
    <property type="match status" value="1"/>
</dbReference>
<dbReference type="FunFam" id="3.90.580.10:FF:000001">
    <property type="entry name" value="DNA primase"/>
    <property type="match status" value="1"/>
</dbReference>
<dbReference type="NCBIfam" id="TIGR01391">
    <property type="entry name" value="dnaG"/>
    <property type="match status" value="1"/>
</dbReference>
<feature type="zinc finger region" description="CHC2-type" evidence="12 14">
    <location>
        <begin position="76"/>
        <end position="100"/>
    </location>
</feature>
<dbReference type="Pfam" id="PF01807">
    <property type="entry name" value="Zn_ribbon_DnaG"/>
    <property type="match status" value="1"/>
</dbReference>
<keyword evidence="5 12" id="KW-0235">DNA replication</keyword>
<evidence type="ECO:0000256" key="5">
    <source>
        <dbReference type="ARBA" id="ARBA00022705"/>
    </source>
</evidence>
<evidence type="ECO:0000259" key="16">
    <source>
        <dbReference type="PROSITE" id="PS50880"/>
    </source>
</evidence>
<keyword evidence="1 12" id="KW-0240">DNA-directed RNA polymerase</keyword>
<evidence type="ECO:0000256" key="10">
    <source>
        <dbReference type="ARBA" id="ARBA00023125"/>
    </source>
</evidence>
<dbReference type="SMART" id="SM00400">
    <property type="entry name" value="ZnF_CHCC"/>
    <property type="match status" value="1"/>
</dbReference>
<sequence>MVSRLAPLAPRPAGDDARGVEGGPGRSPGEPRIRPVPGRIRRSDVDEVRSRTDIAAVVGEQVALKPAGVGSLKGLCPFHDERSPSFTVRPAVGRYHCFGCGVDGDVISFLMELDHLSFTDAVESLANRLNFTLTYEDGQPQQDSANRVRLLEANRLAAEFFVGELGSQAAAPGQQFLTERGFDQAAAAHFGVGWAPKSWDALTKHLRGKGFQDAELSAAGLVSSGDRGVYDRFRGRLVWPIRDLTGAVVGFGARRLLEDDQGPKYLNTPETPIYHKSQVLYGLDLAKREISKTGRAVIVEGYTDVMACHLAGVPTAIATCGTAFGVDHIKVLRRVLGDETGAHGEVVFTFDPDAAGQKAAVRAFAEEQRFSARTFVAVGADGLDPNDLRVQRGDGAVRAMLEAKRPMFEYMIRRVLDSYDLDSVEGRAAALREAAPIVADIRDQAVRPGYVRELARWLGMDLADVDRAVKRGRGAARDADRRGSDRGRAGRQDEAPAQPQRPPASLRSLPDDPATRLEREALMMIVQVPHLVGGDLIRRSTEAGFHNGTLAVVRDAIASQLGALGGAGWLERLTAEVPEPIAPIVQELAFLPLPVRTGGEEQLARTAKSTVAALVDRHLLRRKADLVRQLQRTEGADADRFRELRQQLVVVEADRRTLRAV</sequence>
<dbReference type="EC" id="2.7.7.101" evidence="12"/>
<keyword evidence="3 12" id="KW-0808">Transferase</keyword>
<comment type="function">
    <text evidence="12 13">RNA polymerase that catalyzes the synthesis of short RNA molecules used as primers for DNA polymerase during DNA replication.</text>
</comment>
<dbReference type="GO" id="GO:0006269">
    <property type="term" value="P:DNA replication, synthesis of primer"/>
    <property type="evidence" value="ECO:0007669"/>
    <property type="project" value="UniProtKB-UniRule"/>
</dbReference>
<dbReference type="Proteomes" id="UP000265742">
    <property type="component" value="Unassembled WGS sequence"/>
</dbReference>
<name>A0A3A1TX26_9MICO</name>
<evidence type="ECO:0000256" key="14">
    <source>
        <dbReference type="PIRSR" id="PIRSR002811-1"/>
    </source>
</evidence>
<dbReference type="InterPro" id="IPR036977">
    <property type="entry name" value="DNA_primase_Znf_CHC2"/>
</dbReference>
<gene>
    <name evidence="12" type="primary">dnaG</name>
    <name evidence="17" type="ORF">D1781_11805</name>
</gene>
<evidence type="ECO:0000256" key="12">
    <source>
        <dbReference type="HAMAP-Rule" id="MF_00974"/>
    </source>
</evidence>
<feature type="region of interest" description="Disordered" evidence="15">
    <location>
        <begin position="472"/>
        <end position="511"/>
    </location>
</feature>
<dbReference type="InterPro" id="IPR050219">
    <property type="entry name" value="DnaG_primase"/>
</dbReference>
<feature type="domain" description="Toprim" evidence="16">
    <location>
        <begin position="294"/>
        <end position="395"/>
    </location>
</feature>
<comment type="domain">
    <text evidence="12">Contains an N-terminal zinc-binding domain, a central core domain that contains the primase activity, and a C-terminal DnaB-binding domain.</text>
</comment>
<keyword evidence="10 12" id="KW-0238">DNA-binding</keyword>
<comment type="cofactor">
    <cofactor evidence="12 13 14">
        <name>Zn(2+)</name>
        <dbReference type="ChEBI" id="CHEBI:29105"/>
    </cofactor>
    <text evidence="12 13 14">Binds 1 zinc ion per monomer.</text>
</comment>
<comment type="catalytic activity">
    <reaction evidence="12">
        <text>ssDNA + n NTP = ssDNA/pppN(pN)n-1 hybrid + (n-1) diphosphate.</text>
        <dbReference type="EC" id="2.7.7.101"/>
    </reaction>
</comment>
<accession>A0A3A1TX26</accession>
<keyword evidence="18" id="KW-1185">Reference proteome</keyword>
<dbReference type="CDD" id="cd03364">
    <property type="entry name" value="TOPRIM_DnaG_primases"/>
    <property type="match status" value="1"/>
</dbReference>
<dbReference type="GO" id="GO:1990077">
    <property type="term" value="C:primosome complex"/>
    <property type="evidence" value="ECO:0007669"/>
    <property type="project" value="UniProtKB-KW"/>
</dbReference>
<feature type="compositionally biased region" description="Basic and acidic residues" evidence="15">
    <location>
        <begin position="472"/>
        <end position="494"/>
    </location>
</feature>
<dbReference type="SUPFAM" id="SSF56731">
    <property type="entry name" value="DNA primase core"/>
    <property type="match status" value="1"/>
</dbReference>
<evidence type="ECO:0000313" key="18">
    <source>
        <dbReference type="Proteomes" id="UP000265742"/>
    </source>
</evidence>
<feature type="region of interest" description="Disordered" evidence="15">
    <location>
        <begin position="1"/>
        <end position="45"/>
    </location>
</feature>
<dbReference type="InterPro" id="IPR013264">
    <property type="entry name" value="DNAG_N"/>
</dbReference>
<evidence type="ECO:0000256" key="7">
    <source>
        <dbReference type="ARBA" id="ARBA00022771"/>
    </source>
</evidence>
<evidence type="ECO:0000256" key="4">
    <source>
        <dbReference type="ARBA" id="ARBA00022695"/>
    </source>
</evidence>
<dbReference type="GO" id="GO:0005737">
    <property type="term" value="C:cytoplasm"/>
    <property type="evidence" value="ECO:0007669"/>
    <property type="project" value="TreeGrafter"/>
</dbReference>
<dbReference type="InterPro" id="IPR002694">
    <property type="entry name" value="Znf_CHC2"/>
</dbReference>
<proteinExistence type="inferred from homology"/>
<evidence type="ECO:0000313" key="17">
    <source>
        <dbReference type="EMBL" id="RIX28158.1"/>
    </source>
</evidence>
<dbReference type="PROSITE" id="PS50880">
    <property type="entry name" value="TOPRIM"/>
    <property type="match status" value="1"/>
</dbReference>
<protein>
    <recommendedName>
        <fullName evidence="12 13">DNA primase</fullName>
        <ecNumber evidence="12">2.7.7.101</ecNumber>
    </recommendedName>
</protein>
<evidence type="ECO:0000256" key="11">
    <source>
        <dbReference type="ARBA" id="ARBA00023163"/>
    </source>
</evidence>
<dbReference type="AlphaFoldDB" id="A0A3A1TX26"/>
<dbReference type="OrthoDB" id="9803773at2"/>
<evidence type="ECO:0000256" key="15">
    <source>
        <dbReference type="SAM" id="MobiDB-lite"/>
    </source>
</evidence>
<dbReference type="Gene3D" id="3.90.980.10">
    <property type="entry name" value="DNA primase, catalytic core, N-terminal domain"/>
    <property type="match status" value="1"/>
</dbReference>
<keyword evidence="6 12" id="KW-0479">Metal-binding</keyword>
<dbReference type="SUPFAM" id="SSF57783">
    <property type="entry name" value="Zinc beta-ribbon"/>
    <property type="match status" value="1"/>
</dbReference>
<evidence type="ECO:0000256" key="13">
    <source>
        <dbReference type="PIRNR" id="PIRNR002811"/>
    </source>
</evidence>
<evidence type="ECO:0000256" key="8">
    <source>
        <dbReference type="ARBA" id="ARBA00022833"/>
    </source>
</evidence>
<dbReference type="Pfam" id="PF10410">
    <property type="entry name" value="DnaB_bind"/>
    <property type="match status" value="1"/>
</dbReference>
<evidence type="ECO:0000256" key="3">
    <source>
        <dbReference type="ARBA" id="ARBA00022679"/>
    </source>
</evidence>
<dbReference type="PANTHER" id="PTHR30313">
    <property type="entry name" value="DNA PRIMASE"/>
    <property type="match status" value="1"/>
</dbReference>
<dbReference type="InterPro" id="IPR019475">
    <property type="entry name" value="DNA_primase_DnaB-bd"/>
</dbReference>
<dbReference type="Gene3D" id="3.90.580.10">
    <property type="entry name" value="Zinc finger, CHC2-type domain"/>
    <property type="match status" value="1"/>
</dbReference>
<evidence type="ECO:0000256" key="1">
    <source>
        <dbReference type="ARBA" id="ARBA00022478"/>
    </source>
</evidence>
<evidence type="ECO:0000256" key="2">
    <source>
        <dbReference type="ARBA" id="ARBA00022515"/>
    </source>
</evidence>
<keyword evidence="8 12" id="KW-0862">Zinc</keyword>
<dbReference type="FunFam" id="3.90.980.10:FF:000001">
    <property type="entry name" value="DNA primase"/>
    <property type="match status" value="1"/>
</dbReference>
<feature type="compositionally biased region" description="Low complexity" evidence="15">
    <location>
        <begin position="27"/>
        <end position="38"/>
    </location>
</feature>
<dbReference type="GO" id="GO:0003899">
    <property type="term" value="F:DNA-directed RNA polymerase activity"/>
    <property type="evidence" value="ECO:0007669"/>
    <property type="project" value="UniProtKB-UniRule"/>
</dbReference>
<dbReference type="Gene3D" id="3.40.1360.10">
    <property type="match status" value="1"/>
</dbReference>
<dbReference type="EMBL" id="QXTG01000002">
    <property type="protein sequence ID" value="RIX28158.1"/>
    <property type="molecule type" value="Genomic_DNA"/>
</dbReference>
<keyword evidence="7 12" id="KW-0863">Zinc-finger</keyword>
<dbReference type="InterPro" id="IPR013173">
    <property type="entry name" value="DNA_primase_DnaG_DnaB-bd_dom"/>
</dbReference>
<comment type="similarity">
    <text evidence="12 13">Belongs to the DnaG primase family.</text>
</comment>
<evidence type="ECO:0000256" key="6">
    <source>
        <dbReference type="ARBA" id="ARBA00022723"/>
    </source>
</evidence>
<organism evidence="17 18">
    <name type="scientific">Amnibacterium setariae</name>
    <dbReference type="NCBI Taxonomy" id="2306585"/>
    <lineage>
        <taxon>Bacteria</taxon>
        <taxon>Bacillati</taxon>
        <taxon>Actinomycetota</taxon>
        <taxon>Actinomycetes</taxon>
        <taxon>Micrococcales</taxon>
        <taxon>Microbacteriaceae</taxon>
        <taxon>Amnibacterium</taxon>
    </lineage>
</organism>
<dbReference type="SMART" id="SM00493">
    <property type="entry name" value="TOPRIM"/>
    <property type="match status" value="1"/>
</dbReference>
<comment type="subunit">
    <text evidence="12">Monomer. Interacts with DnaB.</text>
</comment>
<keyword evidence="11 12" id="KW-0804">Transcription</keyword>
<dbReference type="GO" id="GO:0003677">
    <property type="term" value="F:DNA binding"/>
    <property type="evidence" value="ECO:0007669"/>
    <property type="project" value="UniProtKB-KW"/>
</dbReference>
<dbReference type="Pfam" id="PF08278">
    <property type="entry name" value="DnaG_DnaB_bind"/>
    <property type="match status" value="1"/>
</dbReference>
<dbReference type="Pfam" id="PF08275">
    <property type="entry name" value="DNAG_N"/>
    <property type="match status" value="1"/>
</dbReference>
<dbReference type="InterPro" id="IPR037068">
    <property type="entry name" value="DNA_primase_core_N_sf"/>
</dbReference>
<dbReference type="InterPro" id="IPR006295">
    <property type="entry name" value="DNA_primase_DnaG"/>
</dbReference>
<evidence type="ECO:0000256" key="9">
    <source>
        <dbReference type="ARBA" id="ARBA00022842"/>
    </source>
</evidence>
<dbReference type="Pfam" id="PF13662">
    <property type="entry name" value="Toprim_4"/>
    <property type="match status" value="1"/>
</dbReference>
<dbReference type="InterPro" id="IPR034151">
    <property type="entry name" value="TOPRIM_DnaG_bac"/>
</dbReference>
<keyword evidence="9" id="KW-0460">Magnesium</keyword>
<dbReference type="HAMAP" id="MF_00974">
    <property type="entry name" value="DNA_primase_DnaG"/>
    <property type="match status" value="1"/>
</dbReference>
<dbReference type="InterPro" id="IPR030846">
    <property type="entry name" value="DnaG_bac"/>
</dbReference>
<keyword evidence="4 12" id="KW-0548">Nucleotidyltransferase</keyword>
<comment type="caution">
    <text evidence="17">The sequence shown here is derived from an EMBL/GenBank/DDBJ whole genome shotgun (WGS) entry which is preliminary data.</text>
</comment>
<reference evidence="18" key="1">
    <citation type="submission" date="2018-09" db="EMBL/GenBank/DDBJ databases">
        <authorList>
            <person name="Kim I."/>
        </authorList>
    </citation>
    <scope>NUCLEOTIDE SEQUENCE [LARGE SCALE GENOMIC DNA]</scope>
    <source>
        <strain evidence="18">DD4a</strain>
    </source>
</reference>
<keyword evidence="2 12" id="KW-0639">Primosome</keyword>